<keyword evidence="5 7" id="KW-0472">Membrane</keyword>
<comment type="caution">
    <text evidence="9">The sequence shown here is derived from an EMBL/GenBank/DDBJ whole genome shotgun (WGS) entry which is preliminary data.</text>
</comment>
<name>A0ABV5C8A8_9BACL</name>
<keyword evidence="3 7" id="KW-0812">Transmembrane</keyword>
<comment type="subcellular location">
    <subcellularLocation>
        <location evidence="1">Cell membrane</location>
        <topology evidence="1">Single-pass membrane protein</topology>
    </subcellularLocation>
</comment>
<dbReference type="EMBL" id="JBHIRY010000044">
    <property type="protein sequence ID" value="MFB5763746.1"/>
    <property type="molecule type" value="Genomic_DNA"/>
</dbReference>
<gene>
    <name evidence="9" type="ORF">ACE5LO_25630</name>
</gene>
<evidence type="ECO:0000256" key="5">
    <source>
        <dbReference type="ARBA" id="ARBA00023136"/>
    </source>
</evidence>
<sequence>MTKLYRSSRDRMITGVSGGLSDVIGIDSTWIRILLLVSIPFTGGATILIYFIAALVIPKESYPPHSGYGHSGGSFQQGYGSGPYGSPYGREHHQNYGHGQGFHNGQGQQQQQASFGNKGSDLDSMMEDIEKKAMKKELAELRKKIADLEKGEHK</sequence>
<evidence type="ECO:0000313" key="10">
    <source>
        <dbReference type="Proteomes" id="UP001580430"/>
    </source>
</evidence>
<dbReference type="PANTHER" id="PTHR33885:SF3">
    <property type="entry name" value="PHAGE SHOCK PROTEIN C"/>
    <property type="match status" value="1"/>
</dbReference>
<evidence type="ECO:0000256" key="4">
    <source>
        <dbReference type="ARBA" id="ARBA00022989"/>
    </source>
</evidence>
<evidence type="ECO:0000256" key="3">
    <source>
        <dbReference type="ARBA" id="ARBA00022692"/>
    </source>
</evidence>
<feature type="domain" description="Phage shock protein PspC N-terminal" evidence="8">
    <location>
        <begin position="3"/>
        <end position="60"/>
    </location>
</feature>
<keyword evidence="4 7" id="KW-1133">Transmembrane helix</keyword>
<dbReference type="Pfam" id="PF04024">
    <property type="entry name" value="PspC"/>
    <property type="match status" value="1"/>
</dbReference>
<evidence type="ECO:0000256" key="7">
    <source>
        <dbReference type="SAM" id="Phobius"/>
    </source>
</evidence>
<feature type="compositionally biased region" description="Low complexity" evidence="6">
    <location>
        <begin position="66"/>
        <end position="88"/>
    </location>
</feature>
<dbReference type="InterPro" id="IPR007168">
    <property type="entry name" value="Phageshock_PspC_N"/>
</dbReference>
<dbReference type="InterPro" id="IPR052027">
    <property type="entry name" value="PspC"/>
</dbReference>
<evidence type="ECO:0000256" key="1">
    <source>
        <dbReference type="ARBA" id="ARBA00004162"/>
    </source>
</evidence>
<proteinExistence type="predicted"/>
<protein>
    <submittedName>
        <fullName evidence="9">PspC domain-containing protein</fullName>
    </submittedName>
</protein>
<keyword evidence="2" id="KW-1003">Cell membrane</keyword>
<dbReference type="Proteomes" id="UP001580430">
    <property type="component" value="Unassembled WGS sequence"/>
</dbReference>
<feature type="region of interest" description="Disordered" evidence="6">
    <location>
        <begin position="66"/>
        <end position="122"/>
    </location>
</feature>
<evidence type="ECO:0000256" key="6">
    <source>
        <dbReference type="SAM" id="MobiDB-lite"/>
    </source>
</evidence>
<accession>A0ABV5C8A8</accession>
<dbReference type="PANTHER" id="PTHR33885">
    <property type="entry name" value="PHAGE SHOCK PROTEIN C"/>
    <property type="match status" value="1"/>
</dbReference>
<evidence type="ECO:0000256" key="2">
    <source>
        <dbReference type="ARBA" id="ARBA00022475"/>
    </source>
</evidence>
<reference evidence="9 10" key="1">
    <citation type="submission" date="2024-09" db="EMBL/GenBank/DDBJ databases">
        <title>Paenibacillus zeirhizospherea sp. nov., isolated from surface of the maize (Zea mays) roots in a horticulture field, Hungary.</title>
        <authorList>
            <person name="Marton D."/>
            <person name="Farkas M."/>
            <person name="Bedics A."/>
            <person name="Toth E."/>
            <person name="Tancsics A."/>
            <person name="Boka K."/>
            <person name="Marati G."/>
            <person name="Kriszt B."/>
            <person name="Cserhati M."/>
        </authorList>
    </citation>
    <scope>NUCLEOTIDE SEQUENCE [LARGE SCALE GENOMIC DNA]</scope>
    <source>
        <strain evidence="9 10">JCM 18446</strain>
    </source>
</reference>
<evidence type="ECO:0000259" key="8">
    <source>
        <dbReference type="Pfam" id="PF04024"/>
    </source>
</evidence>
<evidence type="ECO:0000313" key="9">
    <source>
        <dbReference type="EMBL" id="MFB5763746.1"/>
    </source>
</evidence>
<keyword evidence="10" id="KW-1185">Reference proteome</keyword>
<dbReference type="RefSeq" id="WP_375522752.1">
    <property type="nucleotide sequence ID" value="NZ_JBHIRY010000044.1"/>
</dbReference>
<feature type="transmembrane region" description="Helical" evidence="7">
    <location>
        <begin position="30"/>
        <end position="57"/>
    </location>
</feature>
<organism evidence="9 10">
    <name type="scientific">Paenibacillus medicaginis</name>
    <dbReference type="NCBI Taxonomy" id="1470560"/>
    <lineage>
        <taxon>Bacteria</taxon>
        <taxon>Bacillati</taxon>
        <taxon>Bacillota</taxon>
        <taxon>Bacilli</taxon>
        <taxon>Bacillales</taxon>
        <taxon>Paenibacillaceae</taxon>
        <taxon>Paenibacillus</taxon>
    </lineage>
</organism>